<evidence type="ECO:0000256" key="1">
    <source>
        <dbReference type="PROSITE-ProRule" id="PRU00110"/>
    </source>
</evidence>
<dbReference type="PROSITE" id="PS50894">
    <property type="entry name" value="HPT"/>
    <property type="match status" value="1"/>
</dbReference>
<sequence>MNQVRLKWGERTLDAANQQKILGYFIEEAREHLETLAQGVMDLPKVCKDPEALNELFRAAHSVKGGSAMLGYDSIQKTAHRLEDCFKILKEHDVPVDSKLEALFLKGYDTLHTLLDHLESPDGLQDATAHRITKAAEPDFDTLENYLHQLVSGEVVEESPKPQKAPVATPPPSDPFANETKALLKEMLALFKAKATPEGRKQLQKLCVRLAKLAPKEKGWQMVTKSCHQVIGNPKYSYRTLAPVIIKELKHNSDLKVLGQSDEIHVSPTLKQLAEAKTPQVLIPVEPKAAAKTLINVFSKQQLSQLVELLAAK</sequence>
<dbReference type="SMART" id="SM00073">
    <property type="entry name" value="HPT"/>
    <property type="match status" value="1"/>
</dbReference>
<evidence type="ECO:0000259" key="2">
    <source>
        <dbReference type="PROSITE" id="PS50894"/>
    </source>
</evidence>
<feature type="modified residue" description="Phosphohistidine" evidence="1">
    <location>
        <position position="61"/>
    </location>
</feature>
<dbReference type="RefSeq" id="WP_265264361.1">
    <property type="nucleotide sequence ID" value="NZ_JAIHOM010000040.1"/>
</dbReference>
<feature type="domain" description="HPt" evidence="2">
    <location>
        <begin position="14"/>
        <end position="118"/>
    </location>
</feature>
<reference evidence="3 4" key="1">
    <citation type="submission" date="2021-08" db="EMBL/GenBank/DDBJ databases">
        <title>Draft genome sequence of Spirulina subsalsa with high tolerance to salinity and hype-accumulation of phycocyanin.</title>
        <authorList>
            <person name="Pei H."/>
            <person name="Jiang L."/>
        </authorList>
    </citation>
    <scope>NUCLEOTIDE SEQUENCE [LARGE SCALE GENOMIC DNA]</scope>
    <source>
        <strain evidence="3 4">FACHB-351</strain>
    </source>
</reference>
<dbReference type="EMBL" id="JAIHOM010000040">
    <property type="protein sequence ID" value="MCW6036586.1"/>
    <property type="molecule type" value="Genomic_DNA"/>
</dbReference>
<comment type="caution">
    <text evidence="3">The sequence shown here is derived from an EMBL/GenBank/DDBJ whole genome shotgun (WGS) entry which is preliminary data.</text>
</comment>
<protein>
    <submittedName>
        <fullName evidence="3">Hpt domain-containing protein</fullName>
    </submittedName>
</protein>
<dbReference type="PANTHER" id="PTHR43395:SF10">
    <property type="entry name" value="CHEMOTAXIS PROTEIN CHEA"/>
    <property type="match status" value="1"/>
</dbReference>
<evidence type="ECO:0000313" key="3">
    <source>
        <dbReference type="EMBL" id="MCW6036586.1"/>
    </source>
</evidence>
<dbReference type="CDD" id="cd00088">
    <property type="entry name" value="HPT"/>
    <property type="match status" value="1"/>
</dbReference>
<dbReference type="SUPFAM" id="SSF47226">
    <property type="entry name" value="Histidine-containing phosphotransfer domain, HPT domain"/>
    <property type="match status" value="1"/>
</dbReference>
<keyword evidence="4" id="KW-1185">Reference proteome</keyword>
<gene>
    <name evidence="3" type="ORF">K4A83_09970</name>
</gene>
<dbReference type="InterPro" id="IPR008207">
    <property type="entry name" value="Sig_transdc_His_kin_Hpt_dom"/>
</dbReference>
<proteinExistence type="predicted"/>
<dbReference type="InterPro" id="IPR036641">
    <property type="entry name" value="HPT_dom_sf"/>
</dbReference>
<dbReference type="PANTHER" id="PTHR43395">
    <property type="entry name" value="SENSOR HISTIDINE KINASE CHEA"/>
    <property type="match status" value="1"/>
</dbReference>
<accession>A0ABT3L4Z6</accession>
<dbReference type="Gene3D" id="1.20.120.160">
    <property type="entry name" value="HPT domain"/>
    <property type="match status" value="1"/>
</dbReference>
<name>A0ABT3L4Z6_9CYAN</name>
<keyword evidence="1" id="KW-0597">Phosphoprotein</keyword>
<evidence type="ECO:0000313" key="4">
    <source>
        <dbReference type="Proteomes" id="UP001526426"/>
    </source>
</evidence>
<dbReference type="InterPro" id="IPR051315">
    <property type="entry name" value="Bact_Chemotaxis_CheA"/>
</dbReference>
<dbReference type="Proteomes" id="UP001526426">
    <property type="component" value="Unassembled WGS sequence"/>
</dbReference>
<dbReference type="Pfam" id="PF01627">
    <property type="entry name" value="Hpt"/>
    <property type="match status" value="1"/>
</dbReference>
<organism evidence="3 4">
    <name type="scientific">Spirulina subsalsa FACHB-351</name>
    <dbReference type="NCBI Taxonomy" id="234711"/>
    <lineage>
        <taxon>Bacteria</taxon>
        <taxon>Bacillati</taxon>
        <taxon>Cyanobacteriota</taxon>
        <taxon>Cyanophyceae</taxon>
        <taxon>Spirulinales</taxon>
        <taxon>Spirulinaceae</taxon>
        <taxon>Spirulina</taxon>
    </lineage>
</organism>